<evidence type="ECO:0000259" key="2">
    <source>
        <dbReference type="Pfam" id="PF12969"/>
    </source>
</evidence>
<dbReference type="AlphaFoldDB" id="A0AAN1WKL5"/>
<dbReference type="KEGG" id="marq:MARGE09_P3583"/>
<dbReference type="Proteomes" id="UP001320119">
    <property type="component" value="Chromosome"/>
</dbReference>
<organism evidence="3 4">
    <name type="scientific">Marinagarivorans cellulosilyticus</name>
    <dbReference type="NCBI Taxonomy" id="2721545"/>
    <lineage>
        <taxon>Bacteria</taxon>
        <taxon>Pseudomonadati</taxon>
        <taxon>Pseudomonadota</taxon>
        <taxon>Gammaproteobacteria</taxon>
        <taxon>Cellvibrionales</taxon>
        <taxon>Cellvibrionaceae</taxon>
        <taxon>Marinagarivorans</taxon>
    </lineage>
</organism>
<sequence>MSVRVALGCAIGLGLGVCARVLGYGLFGALLCVPLVHAQGGESHQSLAAALAVQKRAYKPSPNAGAEVLLRKSHIVLDEDYLAQAVVYMSVAINDDEAARDYSQITIPYNEHFDQLTLDFARVLTQHGQLENVLADAIQIQSPSQDNFYQDRKELTFSLPNVRAGSVIEFQYTRKSMSAIMPKAYFARFWLHWWQGRAGGQSSRLDPVAVREVTLLGPQSLALTSAISHPKWVKQSSKKTAAGIQWHWVAKNLRAIPLQPYMPREDGIVPFVSVSTTPQWQAVADWALALFAPHIQLDETLKRQAQRIAQQATTRDEKIRAVYALLNQQVRYVFAHVGRGGYEPHSAPAVYKNGYGDCKDQTVLTIALLRELGVEAYPALVATRSMGLPDMPVPSVYFDHMITHIPAQHGQRAIWLDTSGDQQLYPGGGIGLEGQPALIVKKNSNALTTIPDRAIDFHQAHLNVVFEPPNAEAKIDEPLKGHFSLSLSGIYEQSLRATWMYQTEKEKAITDSLANLFANAELTELTVENAEDLWLPFKVSGVWRFKAPWERDAPESIVFNVNQLLGVFAGVYQWHKPSERVQPFQLDPGFVLNASVLFKKQGQSYQELISTGPNIETPWFSVVQSSQAKPEGIAVETQIRLPSLTLARSDYAAFYDAITGLAEEQGFAVAYNLNNELGAKSNMMANATGIAGMFAGIRQDLANGQFPAALSAAKKAAALEPKNGEAQYLLGLAQGYNELLEEAAKSFELAKQLGYSQP</sequence>
<dbReference type="InterPro" id="IPR024618">
    <property type="entry name" value="DUF3857"/>
</dbReference>
<evidence type="ECO:0008006" key="5">
    <source>
        <dbReference type="Google" id="ProtNLM"/>
    </source>
</evidence>
<dbReference type="InterPro" id="IPR011990">
    <property type="entry name" value="TPR-like_helical_dom_sf"/>
</dbReference>
<name>A0AAN1WKL5_9GAMM</name>
<dbReference type="EMBL" id="AP023086">
    <property type="protein sequence ID" value="BCD99381.1"/>
    <property type="molecule type" value="Genomic_DNA"/>
</dbReference>
<feature type="domain" description="DUF3857" evidence="2">
    <location>
        <begin position="84"/>
        <end position="256"/>
    </location>
</feature>
<protein>
    <recommendedName>
        <fullName evidence="5">DUF3857 domain-containing protein</fullName>
    </recommendedName>
</protein>
<dbReference type="Gene3D" id="2.60.40.3140">
    <property type="match status" value="1"/>
</dbReference>
<dbReference type="Gene3D" id="3.10.620.30">
    <property type="match status" value="1"/>
</dbReference>
<feature type="domain" description="Transglutaminase-like" evidence="1">
    <location>
        <begin position="304"/>
        <end position="376"/>
    </location>
</feature>
<dbReference type="SUPFAM" id="SSF54001">
    <property type="entry name" value="Cysteine proteinases"/>
    <property type="match status" value="1"/>
</dbReference>
<dbReference type="InterPro" id="IPR002931">
    <property type="entry name" value="Transglutaminase-like"/>
</dbReference>
<keyword evidence="4" id="KW-1185">Reference proteome</keyword>
<evidence type="ECO:0000313" key="4">
    <source>
        <dbReference type="Proteomes" id="UP001320119"/>
    </source>
</evidence>
<accession>A0AAN1WKL5</accession>
<dbReference type="Gene3D" id="1.25.40.10">
    <property type="entry name" value="Tetratricopeptide repeat domain"/>
    <property type="match status" value="1"/>
</dbReference>
<dbReference type="InterPro" id="IPR038765">
    <property type="entry name" value="Papain-like_cys_pep_sf"/>
</dbReference>
<dbReference type="RefSeq" id="WP_236984619.1">
    <property type="nucleotide sequence ID" value="NZ_AP023086.1"/>
</dbReference>
<evidence type="ECO:0000259" key="1">
    <source>
        <dbReference type="Pfam" id="PF01841"/>
    </source>
</evidence>
<dbReference type="Pfam" id="PF12969">
    <property type="entry name" value="DUF3857"/>
    <property type="match status" value="1"/>
</dbReference>
<gene>
    <name evidence="3" type="ORF">MARGE09_P3583</name>
</gene>
<evidence type="ECO:0000313" key="3">
    <source>
        <dbReference type="EMBL" id="BCD99381.1"/>
    </source>
</evidence>
<dbReference type="SUPFAM" id="SSF48452">
    <property type="entry name" value="TPR-like"/>
    <property type="match status" value="1"/>
</dbReference>
<dbReference type="Pfam" id="PF01841">
    <property type="entry name" value="Transglut_core"/>
    <property type="match status" value="1"/>
</dbReference>
<reference evidence="3 4" key="1">
    <citation type="journal article" date="2022" name="IScience">
        <title>An ultrasensitive nanofiber-based assay for enzymatic hydrolysis and deep-sea microbial degradation of cellulose.</title>
        <authorList>
            <person name="Tsudome M."/>
            <person name="Tachioka M."/>
            <person name="Miyazaki M."/>
            <person name="Uchimura K."/>
            <person name="Tsuda M."/>
            <person name="Takaki Y."/>
            <person name="Deguchi S."/>
        </authorList>
    </citation>
    <scope>NUCLEOTIDE SEQUENCE [LARGE SCALE GENOMIC DNA]</scope>
    <source>
        <strain evidence="3 4">GE09</strain>
    </source>
</reference>
<proteinExistence type="predicted"/>